<evidence type="ECO:0000259" key="1">
    <source>
        <dbReference type="Pfam" id="PF23247"/>
    </source>
</evidence>
<proteinExistence type="predicted"/>
<organism evidence="2 3">
    <name type="scientific">Trifolium medium</name>
    <dbReference type="NCBI Taxonomy" id="97028"/>
    <lineage>
        <taxon>Eukaryota</taxon>
        <taxon>Viridiplantae</taxon>
        <taxon>Streptophyta</taxon>
        <taxon>Embryophyta</taxon>
        <taxon>Tracheophyta</taxon>
        <taxon>Spermatophyta</taxon>
        <taxon>Magnoliopsida</taxon>
        <taxon>eudicotyledons</taxon>
        <taxon>Gunneridae</taxon>
        <taxon>Pentapetalae</taxon>
        <taxon>rosids</taxon>
        <taxon>fabids</taxon>
        <taxon>Fabales</taxon>
        <taxon>Fabaceae</taxon>
        <taxon>Papilionoideae</taxon>
        <taxon>50 kb inversion clade</taxon>
        <taxon>NPAAA clade</taxon>
        <taxon>Hologalegina</taxon>
        <taxon>IRL clade</taxon>
        <taxon>Trifolieae</taxon>
        <taxon>Trifolium</taxon>
    </lineage>
</organism>
<feature type="non-terminal residue" evidence="2">
    <location>
        <position position="1"/>
    </location>
</feature>
<gene>
    <name evidence="2" type="ORF">A2U01_0028523</name>
</gene>
<comment type="caution">
    <text evidence="2">The sequence shown here is derived from an EMBL/GenBank/DDBJ whole genome shotgun (WGS) entry which is preliminary data.</text>
</comment>
<dbReference type="EMBL" id="LXQA010065462">
    <property type="protein sequence ID" value="MCI07454.1"/>
    <property type="molecule type" value="Genomic_DNA"/>
</dbReference>
<sequence length="121" mass="13408">LAKNLKKLEKLKIKYCKELREIVGKEVDAATDVTKTIVFPSLTSLILECLPEVTLFYHEIFSMESPKLKNLCVLKCPKLELFQGAHPGSDGEGEISSCSVKGQHLFSGLKVRNTKSSLSIV</sequence>
<dbReference type="Pfam" id="PF23247">
    <property type="entry name" value="LRR_RPS2"/>
    <property type="match status" value="1"/>
</dbReference>
<keyword evidence="3" id="KW-1185">Reference proteome</keyword>
<dbReference type="InterPro" id="IPR057135">
    <property type="entry name" value="At4g27190-like_LRR"/>
</dbReference>
<protein>
    <recommendedName>
        <fullName evidence="1">Disease resistance protein At4g27190-like leucine-rich repeats domain-containing protein</fullName>
    </recommendedName>
</protein>
<feature type="domain" description="Disease resistance protein At4g27190-like leucine-rich repeats" evidence="1">
    <location>
        <begin position="2"/>
        <end position="80"/>
    </location>
</feature>
<dbReference type="Proteomes" id="UP000265520">
    <property type="component" value="Unassembled WGS sequence"/>
</dbReference>
<dbReference type="Gene3D" id="3.80.10.10">
    <property type="entry name" value="Ribonuclease Inhibitor"/>
    <property type="match status" value="1"/>
</dbReference>
<evidence type="ECO:0000313" key="2">
    <source>
        <dbReference type="EMBL" id="MCI07454.1"/>
    </source>
</evidence>
<dbReference type="InterPro" id="IPR032675">
    <property type="entry name" value="LRR_dom_sf"/>
</dbReference>
<dbReference type="AlphaFoldDB" id="A0A392P6S8"/>
<accession>A0A392P6S8</accession>
<name>A0A392P6S8_9FABA</name>
<evidence type="ECO:0000313" key="3">
    <source>
        <dbReference type="Proteomes" id="UP000265520"/>
    </source>
</evidence>
<reference evidence="2 3" key="1">
    <citation type="journal article" date="2018" name="Front. Plant Sci.">
        <title>Red Clover (Trifolium pratense) and Zigzag Clover (T. medium) - A Picture of Genomic Similarities and Differences.</title>
        <authorList>
            <person name="Dluhosova J."/>
            <person name="Istvanek J."/>
            <person name="Nedelnik J."/>
            <person name="Repkova J."/>
        </authorList>
    </citation>
    <scope>NUCLEOTIDE SEQUENCE [LARGE SCALE GENOMIC DNA]</scope>
    <source>
        <strain evidence="3">cv. 10/8</strain>
        <tissue evidence="2">Leaf</tissue>
    </source>
</reference>